<dbReference type="InterPro" id="IPR043133">
    <property type="entry name" value="GTP-CH-I_C/QueF"/>
</dbReference>
<evidence type="ECO:0000256" key="2">
    <source>
        <dbReference type="ARBA" id="ARBA00005013"/>
    </source>
</evidence>
<evidence type="ECO:0000256" key="6">
    <source>
        <dbReference type="RuleBase" id="RU362079"/>
    </source>
</evidence>
<dbReference type="NCBIfam" id="TIGR00526">
    <property type="entry name" value="folB_dom"/>
    <property type="match status" value="1"/>
</dbReference>
<dbReference type="NCBIfam" id="TIGR00525">
    <property type="entry name" value="folB"/>
    <property type="match status" value="1"/>
</dbReference>
<accession>A0AAE3M2D5</accession>
<dbReference type="InterPro" id="IPR006156">
    <property type="entry name" value="Dihydroneopterin_aldolase"/>
</dbReference>
<keyword evidence="5 6" id="KW-0456">Lyase</keyword>
<evidence type="ECO:0000259" key="7">
    <source>
        <dbReference type="SMART" id="SM00905"/>
    </source>
</evidence>
<dbReference type="SUPFAM" id="SSF55620">
    <property type="entry name" value="Tetrahydrobiopterin biosynthesis enzymes-like"/>
    <property type="match status" value="1"/>
</dbReference>
<evidence type="ECO:0000256" key="3">
    <source>
        <dbReference type="ARBA" id="ARBA00005708"/>
    </source>
</evidence>
<dbReference type="Pfam" id="PF02152">
    <property type="entry name" value="FolB"/>
    <property type="match status" value="1"/>
</dbReference>
<dbReference type="GO" id="GO:0004150">
    <property type="term" value="F:dihydroneopterin aldolase activity"/>
    <property type="evidence" value="ECO:0007669"/>
    <property type="project" value="UniProtKB-UniRule"/>
</dbReference>
<dbReference type="EC" id="4.1.2.25" evidence="6"/>
<comment type="similarity">
    <text evidence="3 6">Belongs to the DHNA family.</text>
</comment>
<protein>
    <recommendedName>
        <fullName evidence="6">7,8-dihydroneopterin aldolase</fullName>
        <ecNumber evidence="6">4.1.2.25</ecNumber>
    </recommendedName>
</protein>
<evidence type="ECO:0000313" key="8">
    <source>
        <dbReference type="EMBL" id="MCW3785824.1"/>
    </source>
</evidence>
<dbReference type="Gene3D" id="3.30.1130.10">
    <property type="match status" value="1"/>
</dbReference>
<comment type="function">
    <text evidence="6">Catalyzes the conversion of 7,8-dihydroneopterin to 6-hydroxymethyl-7,8-dihydropterin.</text>
</comment>
<evidence type="ECO:0000256" key="4">
    <source>
        <dbReference type="ARBA" id="ARBA00022909"/>
    </source>
</evidence>
<gene>
    <name evidence="8" type="primary">folB</name>
    <name evidence="8" type="ORF">OM075_05060</name>
</gene>
<evidence type="ECO:0000256" key="1">
    <source>
        <dbReference type="ARBA" id="ARBA00001353"/>
    </source>
</evidence>
<dbReference type="PANTHER" id="PTHR42844:SF1">
    <property type="entry name" value="DIHYDRONEOPTERIN ALDOLASE 1-RELATED"/>
    <property type="match status" value="1"/>
</dbReference>
<name>A0AAE3M2D5_9BACT</name>
<dbReference type="GO" id="GO:0046654">
    <property type="term" value="P:tetrahydrofolate biosynthetic process"/>
    <property type="evidence" value="ECO:0007669"/>
    <property type="project" value="UniProtKB-UniRule"/>
</dbReference>
<evidence type="ECO:0000313" key="9">
    <source>
        <dbReference type="Proteomes" id="UP001209229"/>
    </source>
</evidence>
<reference evidence="8" key="1">
    <citation type="submission" date="2022-10" db="EMBL/GenBank/DDBJ databases">
        <authorList>
            <person name="Yu W.X."/>
        </authorList>
    </citation>
    <scope>NUCLEOTIDE SEQUENCE</scope>
    <source>
        <strain evidence="8">AAT</strain>
    </source>
</reference>
<dbReference type="Proteomes" id="UP001209229">
    <property type="component" value="Unassembled WGS sequence"/>
</dbReference>
<comment type="catalytic activity">
    <reaction evidence="1 6">
        <text>7,8-dihydroneopterin = 6-hydroxymethyl-7,8-dihydropterin + glycolaldehyde</text>
        <dbReference type="Rhea" id="RHEA:10540"/>
        <dbReference type="ChEBI" id="CHEBI:17001"/>
        <dbReference type="ChEBI" id="CHEBI:17071"/>
        <dbReference type="ChEBI" id="CHEBI:44841"/>
        <dbReference type="EC" id="4.1.2.25"/>
    </reaction>
</comment>
<sequence length="118" mass="13762">MQKGIIELEEMEFYAYHGCFKEEQVVGNRFIVNIAIKVDVEKPSKTDNIQDALNYVTVYELTKKEIQINSHLVEHLTERILTAIHEEFDYVDWVRVKVSKMNPPMGGQMKAVSITMER</sequence>
<dbReference type="PANTHER" id="PTHR42844">
    <property type="entry name" value="DIHYDRONEOPTERIN ALDOLASE 1-RELATED"/>
    <property type="match status" value="1"/>
</dbReference>
<organism evidence="8 9">
    <name type="scientific">Plebeiibacterium sediminum</name>
    <dbReference type="NCBI Taxonomy" id="2992112"/>
    <lineage>
        <taxon>Bacteria</taxon>
        <taxon>Pseudomonadati</taxon>
        <taxon>Bacteroidota</taxon>
        <taxon>Bacteroidia</taxon>
        <taxon>Marinilabiliales</taxon>
        <taxon>Marinilabiliaceae</taxon>
        <taxon>Plebeiibacterium</taxon>
    </lineage>
</organism>
<keyword evidence="4 6" id="KW-0289">Folate biosynthesis</keyword>
<keyword evidence="9" id="KW-1185">Reference proteome</keyword>
<dbReference type="GO" id="GO:0046656">
    <property type="term" value="P:folic acid biosynthetic process"/>
    <property type="evidence" value="ECO:0007669"/>
    <property type="project" value="UniProtKB-UniRule"/>
</dbReference>
<comment type="caution">
    <text evidence="8">The sequence shown here is derived from an EMBL/GenBank/DDBJ whole genome shotgun (WGS) entry which is preliminary data.</text>
</comment>
<comment type="pathway">
    <text evidence="2 6">Cofactor biosynthesis; tetrahydrofolate biosynthesis; 2-amino-4-hydroxy-6-hydroxymethyl-7,8-dihydropteridine diphosphate from 7,8-dihydroneopterin triphosphate: step 3/4.</text>
</comment>
<evidence type="ECO:0000256" key="5">
    <source>
        <dbReference type="ARBA" id="ARBA00023239"/>
    </source>
</evidence>
<dbReference type="EMBL" id="JAPDPJ010000006">
    <property type="protein sequence ID" value="MCW3785824.1"/>
    <property type="molecule type" value="Genomic_DNA"/>
</dbReference>
<proteinExistence type="inferred from homology"/>
<dbReference type="RefSeq" id="WP_301189395.1">
    <property type="nucleotide sequence ID" value="NZ_JAPDPJ010000006.1"/>
</dbReference>
<dbReference type="SMART" id="SM00905">
    <property type="entry name" value="FolB"/>
    <property type="match status" value="1"/>
</dbReference>
<feature type="domain" description="Dihydroneopterin aldolase/epimerase" evidence="7">
    <location>
        <begin position="6"/>
        <end position="118"/>
    </location>
</feature>
<dbReference type="AlphaFoldDB" id="A0AAE3M2D5"/>
<dbReference type="GO" id="GO:0005737">
    <property type="term" value="C:cytoplasm"/>
    <property type="evidence" value="ECO:0007669"/>
    <property type="project" value="TreeGrafter"/>
</dbReference>
<dbReference type="InterPro" id="IPR006157">
    <property type="entry name" value="FolB_dom"/>
</dbReference>